<dbReference type="RefSeq" id="WP_380042133.1">
    <property type="nucleotide sequence ID" value="NZ_JBHSEH010000028.1"/>
</dbReference>
<evidence type="ECO:0000313" key="2">
    <source>
        <dbReference type="EMBL" id="MFC4428012.1"/>
    </source>
</evidence>
<protein>
    <submittedName>
        <fullName evidence="2">EAL domain-containing protein</fullName>
    </submittedName>
</protein>
<comment type="caution">
    <text evidence="2">The sequence shown here is derived from an EMBL/GenBank/DDBJ whole genome shotgun (WGS) entry which is preliminary data.</text>
</comment>
<sequence length="257" mass="28543">MTGFLPAGCQACQTPAQPLDISMAFQPIVNVRTREVFAYEALVRGPQGQPAGWVFDQLAAHPEGLYHFDQTCRITAIRWAARLGMTTRLSINFLPNAVYEPSTCLRATLRAAREANFPLNRLLFEITEHEHVLDETHVRGIIDAYRQYGFQTALDDYGSGHASAGLLLALRPDIVKIDMNVVRGLHQDPWRAALVAQYARFAAEVGVLLIAEGIETLDEARCLLNLGVTHMQGYYFARPEFEGLPEVPSALYDALEG</sequence>
<dbReference type="EMBL" id="JBHSEH010000028">
    <property type="protein sequence ID" value="MFC4428012.1"/>
    <property type="molecule type" value="Genomic_DNA"/>
</dbReference>
<accession>A0ABV8XTT9</accession>
<proteinExistence type="predicted"/>
<dbReference type="SUPFAM" id="SSF141868">
    <property type="entry name" value="EAL domain-like"/>
    <property type="match status" value="1"/>
</dbReference>
<dbReference type="Pfam" id="PF00563">
    <property type="entry name" value="EAL"/>
    <property type="match status" value="1"/>
</dbReference>
<gene>
    <name evidence="2" type="ORF">ACFOZ9_17540</name>
</gene>
<dbReference type="PANTHER" id="PTHR33121">
    <property type="entry name" value="CYCLIC DI-GMP PHOSPHODIESTERASE PDEF"/>
    <property type="match status" value="1"/>
</dbReference>
<dbReference type="InterPro" id="IPR001633">
    <property type="entry name" value="EAL_dom"/>
</dbReference>
<dbReference type="Gene3D" id="3.20.20.450">
    <property type="entry name" value="EAL domain"/>
    <property type="match status" value="1"/>
</dbReference>
<dbReference type="SMART" id="SM00052">
    <property type="entry name" value="EAL"/>
    <property type="match status" value="1"/>
</dbReference>
<feature type="domain" description="EAL" evidence="1">
    <location>
        <begin position="1"/>
        <end position="253"/>
    </location>
</feature>
<dbReference type="InterPro" id="IPR050706">
    <property type="entry name" value="Cyclic-di-GMP_PDE-like"/>
</dbReference>
<keyword evidence="3" id="KW-1185">Reference proteome</keyword>
<name>A0ABV8XTT9_9DEIO</name>
<organism evidence="2 3">
    <name type="scientific">Deinococcus navajonensis</name>
    <dbReference type="NCBI Taxonomy" id="309884"/>
    <lineage>
        <taxon>Bacteria</taxon>
        <taxon>Thermotogati</taxon>
        <taxon>Deinococcota</taxon>
        <taxon>Deinococci</taxon>
        <taxon>Deinococcales</taxon>
        <taxon>Deinococcaceae</taxon>
        <taxon>Deinococcus</taxon>
    </lineage>
</organism>
<evidence type="ECO:0000259" key="1">
    <source>
        <dbReference type="PROSITE" id="PS50883"/>
    </source>
</evidence>
<dbReference type="CDD" id="cd01948">
    <property type="entry name" value="EAL"/>
    <property type="match status" value="1"/>
</dbReference>
<dbReference type="PANTHER" id="PTHR33121:SF15">
    <property type="entry name" value="BLUE LIGHT- AND TEMPERATURE-REGULATED ANTIREPRESSOR BLUF"/>
    <property type="match status" value="1"/>
</dbReference>
<dbReference type="PROSITE" id="PS50883">
    <property type="entry name" value="EAL"/>
    <property type="match status" value="1"/>
</dbReference>
<evidence type="ECO:0000313" key="3">
    <source>
        <dbReference type="Proteomes" id="UP001595998"/>
    </source>
</evidence>
<dbReference type="Proteomes" id="UP001595998">
    <property type="component" value="Unassembled WGS sequence"/>
</dbReference>
<reference evidence="3" key="1">
    <citation type="journal article" date="2019" name="Int. J. Syst. Evol. Microbiol.">
        <title>The Global Catalogue of Microorganisms (GCM) 10K type strain sequencing project: providing services to taxonomists for standard genome sequencing and annotation.</title>
        <authorList>
            <consortium name="The Broad Institute Genomics Platform"/>
            <consortium name="The Broad Institute Genome Sequencing Center for Infectious Disease"/>
            <person name="Wu L."/>
            <person name="Ma J."/>
        </authorList>
    </citation>
    <scope>NUCLEOTIDE SEQUENCE [LARGE SCALE GENOMIC DNA]</scope>
    <source>
        <strain evidence="3">CCUG 56029</strain>
    </source>
</reference>
<dbReference type="InterPro" id="IPR035919">
    <property type="entry name" value="EAL_sf"/>
</dbReference>